<dbReference type="STRING" id="157652.A0A371H2D4"/>
<dbReference type="OrthoDB" id="1435888at2759"/>
<dbReference type="InterPro" id="IPR042277">
    <property type="entry name" value="IST1-like"/>
</dbReference>
<dbReference type="EMBL" id="QJKJ01003764">
    <property type="protein sequence ID" value="RDX96962.1"/>
    <property type="molecule type" value="Genomic_DNA"/>
</dbReference>
<reference evidence="3" key="1">
    <citation type="submission" date="2018-05" db="EMBL/GenBank/DDBJ databases">
        <title>Draft genome of Mucuna pruriens seed.</title>
        <authorList>
            <person name="Nnadi N.E."/>
            <person name="Vos R."/>
            <person name="Hasami M.H."/>
            <person name="Devisetty U.K."/>
            <person name="Aguiy J.C."/>
        </authorList>
    </citation>
    <scope>NUCLEOTIDE SEQUENCE [LARGE SCALE GENOMIC DNA]</scope>
    <source>
        <strain evidence="3">JCA_2017</strain>
    </source>
</reference>
<comment type="similarity">
    <text evidence="1">Belongs to the IST1 family.</text>
</comment>
<evidence type="ECO:0000313" key="4">
    <source>
        <dbReference type="Proteomes" id="UP000257109"/>
    </source>
</evidence>
<protein>
    <submittedName>
        <fullName evidence="3">IST1-like protein</fullName>
    </submittedName>
</protein>
<gene>
    <name evidence="3" type="ORF">CR513_20319</name>
</gene>
<dbReference type="InterPro" id="IPR005061">
    <property type="entry name" value="Ist1"/>
</dbReference>
<dbReference type="Proteomes" id="UP000257109">
    <property type="component" value="Unassembled WGS sequence"/>
</dbReference>
<dbReference type="PANTHER" id="PTHR12161:SF13">
    <property type="entry name" value="REGULATOR OF VPS4 ACTIVITY IN THE MVB PATHWAY PROTEIN"/>
    <property type="match status" value="1"/>
</dbReference>
<dbReference type="Pfam" id="PF03398">
    <property type="entry name" value="Ist1"/>
    <property type="match status" value="1"/>
</dbReference>
<dbReference type="AlphaFoldDB" id="A0A371H2D4"/>
<feature type="region of interest" description="Disordered" evidence="2">
    <location>
        <begin position="432"/>
        <end position="542"/>
    </location>
</feature>
<feature type="compositionally biased region" description="Polar residues" evidence="2">
    <location>
        <begin position="498"/>
        <end position="507"/>
    </location>
</feature>
<organism evidence="3 4">
    <name type="scientific">Mucuna pruriens</name>
    <name type="common">Velvet bean</name>
    <name type="synonym">Dolichos pruriens</name>
    <dbReference type="NCBI Taxonomy" id="157652"/>
    <lineage>
        <taxon>Eukaryota</taxon>
        <taxon>Viridiplantae</taxon>
        <taxon>Streptophyta</taxon>
        <taxon>Embryophyta</taxon>
        <taxon>Tracheophyta</taxon>
        <taxon>Spermatophyta</taxon>
        <taxon>Magnoliopsida</taxon>
        <taxon>eudicotyledons</taxon>
        <taxon>Gunneridae</taxon>
        <taxon>Pentapetalae</taxon>
        <taxon>rosids</taxon>
        <taxon>fabids</taxon>
        <taxon>Fabales</taxon>
        <taxon>Fabaceae</taxon>
        <taxon>Papilionoideae</taxon>
        <taxon>50 kb inversion clade</taxon>
        <taxon>NPAAA clade</taxon>
        <taxon>indigoferoid/millettioid clade</taxon>
        <taxon>Phaseoleae</taxon>
        <taxon>Mucuna</taxon>
    </lineage>
</organism>
<dbReference type="FunFam" id="1.20.1260.60:FF:000003">
    <property type="entry name" value="IST1-like protein isoform A"/>
    <property type="match status" value="1"/>
</dbReference>
<dbReference type="Gene3D" id="1.20.1260.60">
    <property type="entry name" value="Vacuolar protein sorting-associated protein Ist1"/>
    <property type="match status" value="1"/>
</dbReference>
<feature type="non-terminal residue" evidence="3">
    <location>
        <position position="1"/>
    </location>
</feature>
<sequence length="557" mass="61855">FLPFDFREGRIVQLNVLGAVQKPLLQNKSVSPSFPFFVVQAMWWHRRSFKPANKTTLKLVVSRIKLLKNCKEAHVKQLRSQVAQLLHSAHNHTARVRVEYVFMEEKTMAAYDLIEIYCEFIAARMPMIESQKNCPIDLKEAISSVIFASQRCLDISELVDVRKHIEAKYGKQFVSAALELRPNSGLVEKLSTKAPDGPTKIIILTAIAEEYNVKWQPSLEENDLLAGPNTSEKVATSVEPPQLHVPHVGDEKVPPKLRASSFQLGKIQDISKISYEKSASLKFSGSGSEEMDFGNLYPENVRSFQKGRENWKMEFKDATSAAQAAAESAERASVAARAAAELSDREKLTRQCSSGWQCSCSGELPQEYAFLAAKHLSAGYVNSTFRRSSCEIHNEQTNVREQYSLVGSPNEHYMNNTENVVKCYQKVEGEANTRDSSHYDSENGLSKQNSALPASELSRRTLAPSKTSTCLSLKGDPLSNASKPSSEPTSEEIITLSVRVQPSSSLTKAMIPNSEEAAKSSNSDEDIPSKEKASHVHPKLPDCDALAAQFLSRKKGR</sequence>
<feature type="compositionally biased region" description="Polar residues" evidence="2">
    <location>
        <begin position="443"/>
        <end position="452"/>
    </location>
</feature>
<feature type="compositionally biased region" description="Basic and acidic residues" evidence="2">
    <location>
        <begin position="527"/>
        <end position="542"/>
    </location>
</feature>
<feature type="compositionally biased region" description="Basic and acidic residues" evidence="2">
    <location>
        <begin position="432"/>
        <end position="441"/>
    </location>
</feature>
<evidence type="ECO:0000313" key="3">
    <source>
        <dbReference type="EMBL" id="RDX96962.1"/>
    </source>
</evidence>
<evidence type="ECO:0000256" key="2">
    <source>
        <dbReference type="SAM" id="MobiDB-lite"/>
    </source>
</evidence>
<feature type="compositionally biased region" description="Polar residues" evidence="2">
    <location>
        <begin position="479"/>
        <end position="488"/>
    </location>
</feature>
<comment type="caution">
    <text evidence="3">The sequence shown here is derived from an EMBL/GenBank/DDBJ whole genome shotgun (WGS) entry which is preliminary data.</text>
</comment>
<keyword evidence="4" id="KW-1185">Reference proteome</keyword>
<evidence type="ECO:0000256" key="1">
    <source>
        <dbReference type="ARBA" id="ARBA00005536"/>
    </source>
</evidence>
<proteinExistence type="inferred from homology"/>
<dbReference type="GO" id="GO:0015031">
    <property type="term" value="P:protein transport"/>
    <property type="evidence" value="ECO:0007669"/>
    <property type="project" value="InterPro"/>
</dbReference>
<accession>A0A371H2D4</accession>
<dbReference type="PANTHER" id="PTHR12161">
    <property type="entry name" value="IST1 FAMILY MEMBER"/>
    <property type="match status" value="1"/>
</dbReference>
<feature type="non-terminal residue" evidence="3">
    <location>
        <position position="557"/>
    </location>
</feature>
<name>A0A371H2D4_MUCPR</name>